<evidence type="ECO:0000313" key="5">
    <source>
        <dbReference type="Proteomes" id="UP001201273"/>
    </source>
</evidence>
<protein>
    <submittedName>
        <fullName evidence="4">Alpha/beta fold hydrolase</fullName>
    </submittedName>
</protein>
<dbReference type="Proteomes" id="UP001201273">
    <property type="component" value="Unassembled WGS sequence"/>
</dbReference>
<organism evidence="4 5">
    <name type="scientific">Motilimonas cestriensis</name>
    <dbReference type="NCBI Taxonomy" id="2742685"/>
    <lineage>
        <taxon>Bacteria</taxon>
        <taxon>Pseudomonadati</taxon>
        <taxon>Pseudomonadota</taxon>
        <taxon>Gammaproteobacteria</taxon>
        <taxon>Alteromonadales</taxon>
        <taxon>Alteromonadales genera incertae sedis</taxon>
        <taxon>Motilimonas</taxon>
    </lineage>
</organism>
<dbReference type="Gene3D" id="3.40.50.1820">
    <property type="entry name" value="alpha/beta hydrolase"/>
    <property type="match status" value="1"/>
</dbReference>
<evidence type="ECO:0000259" key="3">
    <source>
        <dbReference type="Pfam" id="PF02230"/>
    </source>
</evidence>
<feature type="domain" description="Phospholipase/carboxylesterase/thioesterase" evidence="3">
    <location>
        <begin position="5"/>
        <end position="215"/>
    </location>
</feature>
<dbReference type="EMBL" id="JAIMJA010000016">
    <property type="protein sequence ID" value="MCE2596120.1"/>
    <property type="molecule type" value="Genomic_DNA"/>
</dbReference>
<name>A0ABS8WFK2_9GAMM</name>
<proteinExistence type="inferred from homology"/>
<evidence type="ECO:0000313" key="4">
    <source>
        <dbReference type="EMBL" id="MCE2596120.1"/>
    </source>
</evidence>
<reference evidence="4 5" key="1">
    <citation type="journal article" date="2022" name="Environ. Microbiol. Rep.">
        <title>Eco-phylogenetic analyses reveal divergent evolution of vitamin B12 metabolism in the marine bacterial family 'Psychromonadaceae'.</title>
        <authorList>
            <person name="Jin X."/>
            <person name="Yang Y."/>
            <person name="Cao H."/>
            <person name="Gao B."/>
            <person name="Zhao Z."/>
        </authorList>
    </citation>
    <scope>NUCLEOTIDE SEQUENCE [LARGE SCALE GENOMIC DNA]</scope>
    <source>
        <strain evidence="4 5">MKS20</strain>
    </source>
</reference>
<dbReference type="InterPro" id="IPR029058">
    <property type="entry name" value="AB_hydrolase_fold"/>
</dbReference>
<dbReference type="RefSeq" id="WP_233053772.1">
    <property type="nucleotide sequence ID" value="NZ_JAIMJA010000016.1"/>
</dbReference>
<dbReference type="PANTHER" id="PTHR10655:SF17">
    <property type="entry name" value="LYSOPHOSPHOLIPASE-LIKE PROTEIN 1"/>
    <property type="match status" value="1"/>
</dbReference>
<comment type="caution">
    <text evidence="4">The sequence shown here is derived from an EMBL/GenBank/DDBJ whole genome shotgun (WGS) entry which is preliminary data.</text>
</comment>
<dbReference type="InterPro" id="IPR003140">
    <property type="entry name" value="PLipase/COase/thioEstase"/>
</dbReference>
<gene>
    <name evidence="4" type="ORF">K6Y31_15005</name>
</gene>
<dbReference type="InterPro" id="IPR050565">
    <property type="entry name" value="LYPA1-2/EST-like"/>
</dbReference>
<dbReference type="Pfam" id="PF02230">
    <property type="entry name" value="Abhydrolase_2"/>
    <property type="match status" value="1"/>
</dbReference>
<keyword evidence="2 4" id="KW-0378">Hydrolase</keyword>
<comment type="similarity">
    <text evidence="1">Belongs to the AB hydrolase superfamily. AB hydrolase 2 family.</text>
</comment>
<accession>A0ABS8WFK2</accession>
<evidence type="ECO:0000256" key="1">
    <source>
        <dbReference type="ARBA" id="ARBA00006499"/>
    </source>
</evidence>
<dbReference type="PANTHER" id="PTHR10655">
    <property type="entry name" value="LYSOPHOSPHOLIPASE-RELATED"/>
    <property type="match status" value="1"/>
</dbReference>
<keyword evidence="5" id="KW-1185">Reference proteome</keyword>
<sequence length="222" mass="24547">MLDAITIEPASEAQACVIWLHGLGDSGAGFAPIVPELKLPKQHGIRFIFPHAPMRAVTVNQGQTMRAWYDIKTMDLNNRADETGVLESMALVSELIEQQITQGIRPENIVMAGFSQGGVIALHLACRSQHRLAGVMALSTYMCKPELLSKEKTSANQNTAFLMHHGEFDEVVPLQTAKQAKQTLSEQGFSVKWQTYRMGHSLCAQQIADISYWLKQRLGSAI</sequence>
<dbReference type="SUPFAM" id="SSF53474">
    <property type="entry name" value="alpha/beta-Hydrolases"/>
    <property type="match status" value="1"/>
</dbReference>
<evidence type="ECO:0000256" key="2">
    <source>
        <dbReference type="ARBA" id="ARBA00022801"/>
    </source>
</evidence>
<dbReference type="GO" id="GO:0016787">
    <property type="term" value="F:hydrolase activity"/>
    <property type="evidence" value="ECO:0007669"/>
    <property type="project" value="UniProtKB-KW"/>
</dbReference>